<name>A0A225W573_9STRA</name>
<evidence type="ECO:0000313" key="2">
    <source>
        <dbReference type="Proteomes" id="UP000198211"/>
    </source>
</evidence>
<keyword evidence="2" id="KW-1185">Reference proteome</keyword>
<dbReference type="AlphaFoldDB" id="A0A225W573"/>
<sequence length="101" mass="11309">MDFHPKFPHVLSGIKDLPEGLLYDPSEVEYILPAAIGDGNDTLAMFGTLLQRQIFVISPNPDITYVNVQHFEPKTMSEGKTDHATCVEYRLSLDECVKSVI</sequence>
<dbReference type="Proteomes" id="UP000198211">
    <property type="component" value="Unassembled WGS sequence"/>
</dbReference>
<comment type="caution">
    <text evidence="1">The sequence shown here is derived from an EMBL/GenBank/DDBJ whole genome shotgun (WGS) entry which is preliminary data.</text>
</comment>
<protein>
    <submittedName>
        <fullName evidence="1">Uncharacterized protein</fullName>
    </submittedName>
</protein>
<evidence type="ECO:0000313" key="1">
    <source>
        <dbReference type="EMBL" id="OWZ12893.1"/>
    </source>
</evidence>
<accession>A0A225W573</accession>
<gene>
    <name evidence="1" type="ORF">PHMEG_00013873</name>
</gene>
<reference evidence="2" key="1">
    <citation type="submission" date="2017-03" db="EMBL/GenBank/DDBJ databases">
        <title>Phytopthora megakarya and P. palmivora, two closely related causual agents of cacao black pod achieved similar genome size and gene model numbers by different mechanisms.</title>
        <authorList>
            <person name="Ali S."/>
            <person name="Shao J."/>
            <person name="Larry D.J."/>
            <person name="Kronmiller B."/>
            <person name="Shen D."/>
            <person name="Strem M.D."/>
            <person name="Melnick R.L."/>
            <person name="Guiltinan M.J."/>
            <person name="Tyler B.M."/>
            <person name="Meinhardt L.W."/>
            <person name="Bailey B.A."/>
        </authorList>
    </citation>
    <scope>NUCLEOTIDE SEQUENCE [LARGE SCALE GENOMIC DNA]</scope>
    <source>
        <strain evidence="2">zdho120</strain>
    </source>
</reference>
<dbReference type="EMBL" id="NBNE01001725">
    <property type="protein sequence ID" value="OWZ12893.1"/>
    <property type="molecule type" value="Genomic_DNA"/>
</dbReference>
<organism evidence="1 2">
    <name type="scientific">Phytophthora megakarya</name>
    <dbReference type="NCBI Taxonomy" id="4795"/>
    <lineage>
        <taxon>Eukaryota</taxon>
        <taxon>Sar</taxon>
        <taxon>Stramenopiles</taxon>
        <taxon>Oomycota</taxon>
        <taxon>Peronosporomycetes</taxon>
        <taxon>Peronosporales</taxon>
        <taxon>Peronosporaceae</taxon>
        <taxon>Phytophthora</taxon>
    </lineage>
</organism>
<proteinExistence type="predicted"/>